<dbReference type="EMBL" id="JBFXLQ010000015">
    <property type="protein sequence ID" value="KAL2868202.1"/>
    <property type="molecule type" value="Genomic_DNA"/>
</dbReference>
<dbReference type="Proteomes" id="UP001610432">
    <property type="component" value="Unassembled WGS sequence"/>
</dbReference>
<proteinExistence type="predicted"/>
<reference evidence="1 2" key="1">
    <citation type="submission" date="2024-07" db="EMBL/GenBank/DDBJ databases">
        <title>Section-level genome sequencing and comparative genomics of Aspergillus sections Usti and Cavernicolus.</title>
        <authorList>
            <consortium name="Lawrence Berkeley National Laboratory"/>
            <person name="Nybo J.L."/>
            <person name="Vesth T.C."/>
            <person name="Theobald S."/>
            <person name="Frisvad J.C."/>
            <person name="Larsen T.O."/>
            <person name="Kjaerboelling I."/>
            <person name="Rothschild-Mancinelli K."/>
            <person name="Lyhne E.K."/>
            <person name="Kogle M.E."/>
            <person name="Barry K."/>
            <person name="Clum A."/>
            <person name="Na H."/>
            <person name="Ledsgaard L."/>
            <person name="Lin J."/>
            <person name="Lipzen A."/>
            <person name="Kuo A."/>
            <person name="Riley R."/>
            <person name="Mondo S."/>
            <person name="Labutti K."/>
            <person name="Haridas S."/>
            <person name="Pangalinan J."/>
            <person name="Salamov A.A."/>
            <person name="Simmons B.A."/>
            <person name="Magnuson J.K."/>
            <person name="Chen J."/>
            <person name="Drula E."/>
            <person name="Henrissat B."/>
            <person name="Wiebenga A."/>
            <person name="Lubbers R.J."/>
            <person name="Gomes A.C."/>
            <person name="Macurrencykelacurrency M.R."/>
            <person name="Stajich J."/>
            <person name="Grigoriev I.V."/>
            <person name="Mortensen U.H."/>
            <person name="De Vries R.P."/>
            <person name="Baker S.E."/>
            <person name="Andersen M.R."/>
        </authorList>
    </citation>
    <scope>NUCLEOTIDE SEQUENCE [LARGE SCALE GENOMIC DNA]</scope>
    <source>
        <strain evidence="1 2">CBS 449.75</strain>
    </source>
</reference>
<accession>A0ABR4LUY2</accession>
<evidence type="ECO:0000313" key="1">
    <source>
        <dbReference type="EMBL" id="KAL2868202.1"/>
    </source>
</evidence>
<organism evidence="1 2">
    <name type="scientific">Aspergillus lucknowensis</name>
    <dbReference type="NCBI Taxonomy" id="176173"/>
    <lineage>
        <taxon>Eukaryota</taxon>
        <taxon>Fungi</taxon>
        <taxon>Dikarya</taxon>
        <taxon>Ascomycota</taxon>
        <taxon>Pezizomycotina</taxon>
        <taxon>Eurotiomycetes</taxon>
        <taxon>Eurotiomycetidae</taxon>
        <taxon>Eurotiales</taxon>
        <taxon>Aspergillaceae</taxon>
        <taxon>Aspergillus</taxon>
        <taxon>Aspergillus subgen. Nidulantes</taxon>
    </lineage>
</organism>
<keyword evidence="2" id="KW-1185">Reference proteome</keyword>
<dbReference type="GeneID" id="98150354"/>
<evidence type="ECO:0000313" key="2">
    <source>
        <dbReference type="Proteomes" id="UP001610432"/>
    </source>
</evidence>
<protein>
    <submittedName>
        <fullName evidence="1">Uncharacterized protein</fullName>
    </submittedName>
</protein>
<comment type="caution">
    <text evidence="1">The sequence shown here is derived from an EMBL/GenBank/DDBJ whole genome shotgun (WGS) entry which is preliminary data.</text>
</comment>
<name>A0ABR4LUY2_9EURO</name>
<dbReference type="RefSeq" id="XP_070887181.1">
    <property type="nucleotide sequence ID" value="XM_071035282.1"/>
</dbReference>
<gene>
    <name evidence="1" type="ORF">BJX67DRAFT_64145</name>
</gene>
<sequence>MIECGLHRPAWRFCFLGSSRGFPLFLQSLRSEPLPFPFPSLLLLVLSSPFGVEADSSIPVLLWVEYSSKDCELPISIGRRICIYLLGSAMYLVRWFASLTTKCSLCSSYVFAPSSMRRIRASSLVAGSTRTAGSYQERVTGWADCHSSGPTRRLPLPYWTILYVCQTMNSIFISFHFFFCLRGGLRPMPPAPNGICCIEAEDGQHRIIQDL</sequence>